<dbReference type="InterPro" id="IPR003344">
    <property type="entry name" value="Big_1_dom"/>
</dbReference>
<dbReference type="InterPro" id="IPR038177">
    <property type="entry name" value="IAT_beta_sf"/>
</dbReference>
<dbReference type="EMBL" id="CP015085">
    <property type="protein sequence ID" value="ANK06679.1"/>
    <property type="molecule type" value="Genomic_DNA"/>
</dbReference>
<organism evidence="3 4">
    <name type="scientific">Escherichia coli O25b:H4</name>
    <dbReference type="NCBI Taxonomy" id="941280"/>
    <lineage>
        <taxon>Bacteria</taxon>
        <taxon>Pseudomonadati</taxon>
        <taxon>Pseudomonadota</taxon>
        <taxon>Gammaproteobacteria</taxon>
        <taxon>Enterobacterales</taxon>
        <taxon>Enterobacteriaceae</taxon>
        <taxon>Escherichia</taxon>
    </lineage>
</organism>
<sequence length="1421" mass="150445">MTTVNKKLKKTASGAITWSVIVTQILSPVSLSLIPANSFASSGNKDVTQIYASDEHANKVASFAASAGQSLANNNASSFAVNTLSTQATKEVVDWLQQYGNARIKLNVDDSFSLKDSSFDFLYPWLDTQDYVLFSQTSLHRTDDRNQTNIGLGIRHFTPDNAMLGANVFYDYDLSRSHSRAGFGVEYWRDYFRLGVNTYFGLSDWKNSRDIDDYLERPANGWDFSAEGWLPAYPQLGASIQFEKYYGKNVGLFGSDNLQENPYAVTGGISYTPVPLIKFSAQHKQGQSNTHDTTFGVEFNYRPGVSLAEQLSSDNVAVMREVQNRRYDFVERNNNIVLEYKKKHALKISLPESVQGEGESIIPVTLTINNASGGIKSVQWNDSAFTAAGGKISGNGTSWQITLPAYKSEGVNSWNVGATVQDNRGNVSNYAVMNISVTDSGVSTADSSFTLDGDSSPTISADSQSTYPIVLSLKDSNGKALTGLADDIEMSVEFTADSNSARQRETVTAPSLGAVEEISAGVYRSVLTAGSQAGTVRVTAKVQGKTFTLNIKQAAITDSDVSTADSSFTLDGDSSPTISADSQSTYPIVLSLKDSNGKALTGLADDIEMSVEFTADSNSARQRETVTAPSLGAVEEISAGVYRSVLAAGSQAGTVRVTAKVQGKTFTLNIKQAAITDSDVSTADSSFTLDGDSSPTISADSQSTYPIVLSLKDSNGKALTGLADDIEMSVEFTADSNSARQRETVTAPSLGAVEEISAGVYRSVLAAGSQAGTVRVTAKVQGKTFTLSIKQTATTEPDSEVSAVLTAAPAEQVVGYNINLQLAVKDSQGNAITGDNTLSFYALNQAEGVEFGTVTEKDGVYSATVTSKRAGKITIGVKSDSHDFSGVKKEITFIEDRQQVTFSQFEASQNNALADGKQRNMVTVSLADRFGNVVPGYAVTLSLPAGITQVGGEHAVSTDENGNAIFALISSTPGSYVITAHAGSQMSTELTVTFASNMTGASLSLTPESSSLISNIPANGKDAAVLDVQLTNTNASVNGQKIQLITSSEGLSVPTNIVTDSTGHVSVPLTTVKAGEYTVTARVTDGSHSVESGSVKLTFVPDVASAELNMSVSKQEIVADGSENATVNIQLVDANNNAFTGEVDLTITPSTGASLTSSNLQLDAHGQATTQFTASKSGQYTIQAEYVLDGKRITASQNIDAVTDVKGAVLEITSSASSAVVSDTNNLVFTLLLKSKSGEALSGRALNVKTSGPSKYGALVVDKTTVTTDENGQATVSVHGRTVGSYKLTATLNELGSDVSAVKSFSLYADDANGVLTLTKDPGYETNDGSPVGIYARFVDHFGNPLSGTVEFSAGSEDSPDSQRVKMEPATVTLHWTGNAASEFSTYESGYHWIKAKITNSKNTYEKTIRTYVVKLPEKDS</sequence>
<dbReference type="SMART" id="SM00634">
    <property type="entry name" value="BID_1"/>
    <property type="match status" value="5"/>
</dbReference>
<dbReference type="GO" id="GO:0009279">
    <property type="term" value="C:cell outer membrane"/>
    <property type="evidence" value="ECO:0007669"/>
    <property type="project" value="TreeGrafter"/>
</dbReference>
<proteinExistence type="inferred from homology"/>
<dbReference type="GO" id="GO:0007155">
    <property type="term" value="P:cell adhesion"/>
    <property type="evidence" value="ECO:0007669"/>
    <property type="project" value="InterPro"/>
</dbReference>
<dbReference type="InterPro" id="IPR008964">
    <property type="entry name" value="Invasin/intimin_cell_adhesion"/>
</dbReference>
<dbReference type="Pfam" id="PF11924">
    <property type="entry name" value="IAT_beta"/>
    <property type="match status" value="1"/>
</dbReference>
<dbReference type="InterPro" id="IPR003535">
    <property type="entry name" value="Intimin/invasin_bac"/>
</dbReference>
<dbReference type="PRINTS" id="PR01369">
    <property type="entry name" value="INTIMIN"/>
</dbReference>
<evidence type="ECO:0000313" key="4">
    <source>
        <dbReference type="Proteomes" id="UP000183316"/>
    </source>
</evidence>
<reference evidence="3 4" key="1">
    <citation type="submission" date="2016-03" db="EMBL/GenBank/DDBJ databases">
        <title>Genome Sequence and Comparative Pathogenic Determinants of Uropathogenic Escherichia coli O25b:H4, a Clinical Isolate from Saudi Arabia.</title>
        <authorList>
            <person name="Alyamani E.A.J."/>
            <person name="Khiyami M.A."/>
            <person name="Booq R.Y."/>
            <person name="Bahwerth F.S."/>
            <person name="Vaisvil B."/>
            <person name="Schmitt D.P."/>
            <person name="Kapatral V."/>
        </authorList>
    </citation>
    <scope>NUCLEOTIDE SEQUENCE [LARGE SCALE GENOMIC DNA]</scope>
    <source>
        <strain evidence="3 4">O25b:H4</strain>
    </source>
</reference>
<gene>
    <name evidence="3" type="ORF">WLH_05418</name>
</gene>
<dbReference type="FunFam" id="2.40.160.160:FF:000001">
    <property type="entry name" value="Intimin-like inverse autotransporter SinH"/>
    <property type="match status" value="1"/>
</dbReference>
<protein>
    <submittedName>
        <fullName evidence="3">YeeJ</fullName>
    </submittedName>
</protein>
<feature type="domain" description="Big-1" evidence="2">
    <location>
        <begin position="1002"/>
        <end position="1098"/>
    </location>
</feature>
<evidence type="ECO:0000313" key="3">
    <source>
        <dbReference type="EMBL" id="ANK06679.1"/>
    </source>
</evidence>
<dbReference type="Gene3D" id="2.60.40.10">
    <property type="entry name" value="Immunoglobulins"/>
    <property type="match status" value="8"/>
</dbReference>
<evidence type="ECO:0000256" key="1">
    <source>
        <dbReference type="ARBA" id="ARBA00010116"/>
    </source>
</evidence>
<dbReference type="InterPro" id="IPR051715">
    <property type="entry name" value="Intimin-Invasin_domain"/>
</dbReference>
<dbReference type="SUPFAM" id="SSF49373">
    <property type="entry name" value="Invasin/intimin cell-adhesion fragments"/>
    <property type="match status" value="8"/>
</dbReference>
<dbReference type="PANTHER" id="PTHR39576:SF2">
    <property type="entry name" value="ATTACHING AND EFFACING PROTEIN HOMOLOG-RELATED"/>
    <property type="match status" value="1"/>
</dbReference>
<dbReference type="Pfam" id="PF02369">
    <property type="entry name" value="Big_1"/>
    <property type="match status" value="3"/>
</dbReference>
<dbReference type="RefSeq" id="WP_022645049.1">
    <property type="nucleotide sequence ID" value="NZ_CP015085.1"/>
</dbReference>
<dbReference type="Gene3D" id="2.40.160.160">
    <property type="entry name" value="Inverse autotransporter, beta-domain"/>
    <property type="match status" value="1"/>
</dbReference>
<name>A0A192CME6_ECO25</name>
<dbReference type="InterPro" id="IPR013783">
    <property type="entry name" value="Ig-like_fold"/>
</dbReference>
<dbReference type="PROSITE" id="PS51127">
    <property type="entry name" value="BIG1"/>
    <property type="match status" value="2"/>
</dbReference>
<dbReference type="Pfam" id="PF09134">
    <property type="entry name" value="Invasin_D3"/>
    <property type="match status" value="1"/>
</dbReference>
<dbReference type="InterPro" id="IPR015217">
    <property type="entry name" value="Invasin_dom_3"/>
</dbReference>
<dbReference type="Proteomes" id="UP000183316">
    <property type="component" value="Chromosome"/>
</dbReference>
<accession>A0A192CME6</accession>
<dbReference type="PANTHER" id="PTHR39576">
    <property type="entry name" value="ATTACHING AND EFFACING PROTEIN HOMOLOG-RELATED-RELATED"/>
    <property type="match status" value="1"/>
</dbReference>
<dbReference type="InterPro" id="IPR024519">
    <property type="entry name" value="IAT_beta"/>
</dbReference>
<comment type="similarity">
    <text evidence="1">Belongs to the intimin/invasin family.</text>
</comment>
<feature type="domain" description="Big-1" evidence="2">
    <location>
        <begin position="902"/>
        <end position="995"/>
    </location>
</feature>
<dbReference type="PATRIC" id="fig|941280.3.peg.5372"/>
<evidence type="ECO:0000259" key="2">
    <source>
        <dbReference type="PROSITE" id="PS51127"/>
    </source>
</evidence>